<comment type="caution">
    <text evidence="1">The sequence shown here is derived from an EMBL/GenBank/DDBJ whole genome shotgun (WGS) entry which is preliminary data.</text>
</comment>
<dbReference type="Gene3D" id="3.40.220.10">
    <property type="entry name" value="Leucine Aminopeptidase, subunit E, domain 1"/>
    <property type="match status" value="1"/>
</dbReference>
<dbReference type="RefSeq" id="WP_130528424.1">
    <property type="nucleotide sequence ID" value="NZ_SHMD01000001.1"/>
</dbReference>
<evidence type="ECO:0008006" key="3">
    <source>
        <dbReference type="Google" id="ProtNLM"/>
    </source>
</evidence>
<evidence type="ECO:0000313" key="2">
    <source>
        <dbReference type="Proteomes" id="UP000293089"/>
    </source>
</evidence>
<proteinExistence type="predicted"/>
<dbReference type="EMBL" id="SHME01000003">
    <property type="protein sequence ID" value="TAA19430.1"/>
    <property type="molecule type" value="Genomic_DNA"/>
</dbReference>
<dbReference type="InterPro" id="IPR043472">
    <property type="entry name" value="Macro_dom-like"/>
</dbReference>
<accession>A0ABY1WDF8</accession>
<protein>
    <recommendedName>
        <fullName evidence="3">Macro domain-containing protein</fullName>
    </recommendedName>
</protein>
<evidence type="ECO:0000313" key="1">
    <source>
        <dbReference type="EMBL" id="TAA19430.1"/>
    </source>
</evidence>
<name>A0ABY1WDF8_9GAMM</name>
<keyword evidence="2" id="KW-1185">Reference proteome</keyword>
<dbReference type="SUPFAM" id="SSF52949">
    <property type="entry name" value="Macro domain-like"/>
    <property type="match status" value="1"/>
</dbReference>
<reference evidence="1 2" key="1">
    <citation type="submission" date="2019-02" db="EMBL/GenBank/DDBJ databases">
        <title>WGS of Pseudoxanthomonas species novum from clinical isolates.</title>
        <authorList>
            <person name="Bernier A.-M."/>
            <person name="Bernard K."/>
            <person name="Vachon A."/>
        </authorList>
    </citation>
    <scope>NUCLEOTIDE SEQUENCE [LARGE SCALE GENOMIC DNA]</scope>
    <source>
        <strain evidence="2">NML 170316</strain>
    </source>
</reference>
<dbReference type="Proteomes" id="UP000293089">
    <property type="component" value="Unassembled WGS sequence"/>
</dbReference>
<sequence>MNVYLAFRAALLAVQRHNAAGGVAIRSLLCPALGAGIGGMPVERVARQMWAVWEEVVLASADWRDSARGILARHAFLLD</sequence>
<organism evidence="1 2">
    <name type="scientific">Pseudoxanthomonas winnipegensis</name>
    <dbReference type="NCBI Taxonomy" id="2480810"/>
    <lineage>
        <taxon>Bacteria</taxon>
        <taxon>Pseudomonadati</taxon>
        <taxon>Pseudomonadota</taxon>
        <taxon>Gammaproteobacteria</taxon>
        <taxon>Lysobacterales</taxon>
        <taxon>Lysobacteraceae</taxon>
        <taxon>Pseudoxanthomonas</taxon>
    </lineage>
</organism>
<gene>
    <name evidence="1" type="ORF">EA658_11285</name>
</gene>